<reference evidence="1" key="2">
    <citation type="submission" date="2020-05" db="UniProtKB">
        <authorList>
            <consortium name="EnsemblMetazoa"/>
        </authorList>
    </citation>
    <scope>IDENTIFICATION</scope>
    <source>
        <strain evidence="1">IAEA</strain>
    </source>
</reference>
<protein>
    <submittedName>
        <fullName evidence="1">Uncharacterized protein</fullName>
    </submittedName>
</protein>
<sequence>MVRVAKPNSLARNSIVPTFGYGSKAKAKRNASFCSSEKRTRCFLFGVGPLTELPTEPGPGLLFRMAFGVCGECIGIIIGFFSPLGPDAVVGTLELGFVVAAGGRMVLLSGLGAAEFAFRAGVLAEGCEAGVLLPVSDLHIPGYNRSTLGVELSLAFVVFCWATVLEFSKEVCEEVKELRCPFVLSSLTAVSLPKLRSCAPFSICCCKAIKLEKLGKFGGCACCCNLTISLSKANRILSSAAKPLNVLPGIPAAADQKIPNFSSSTKPHLIYEQYAHQTCYRHGHRTAI</sequence>
<dbReference type="Proteomes" id="UP000092460">
    <property type="component" value="Unassembled WGS sequence"/>
</dbReference>
<dbReference type="VEuPathDB" id="VectorBase:GPPI007854"/>
<name>A0A1B0ATC6_9MUSC</name>
<organism evidence="1 2">
    <name type="scientific">Glossina palpalis gambiensis</name>
    <dbReference type="NCBI Taxonomy" id="67801"/>
    <lineage>
        <taxon>Eukaryota</taxon>
        <taxon>Metazoa</taxon>
        <taxon>Ecdysozoa</taxon>
        <taxon>Arthropoda</taxon>
        <taxon>Hexapoda</taxon>
        <taxon>Insecta</taxon>
        <taxon>Pterygota</taxon>
        <taxon>Neoptera</taxon>
        <taxon>Endopterygota</taxon>
        <taxon>Diptera</taxon>
        <taxon>Brachycera</taxon>
        <taxon>Muscomorpha</taxon>
        <taxon>Hippoboscoidea</taxon>
        <taxon>Glossinidae</taxon>
        <taxon>Glossina</taxon>
    </lineage>
</organism>
<evidence type="ECO:0000313" key="1">
    <source>
        <dbReference type="EnsemblMetazoa" id="GPPI007854-PA"/>
    </source>
</evidence>
<evidence type="ECO:0000313" key="2">
    <source>
        <dbReference type="Proteomes" id="UP000092460"/>
    </source>
</evidence>
<proteinExistence type="predicted"/>
<keyword evidence="2" id="KW-1185">Reference proteome</keyword>
<reference evidence="2" key="1">
    <citation type="submission" date="2015-01" db="EMBL/GenBank/DDBJ databases">
        <authorList>
            <person name="Aksoy S."/>
            <person name="Warren W."/>
            <person name="Wilson R.K."/>
        </authorList>
    </citation>
    <scope>NUCLEOTIDE SEQUENCE [LARGE SCALE GENOMIC DNA]</scope>
    <source>
        <strain evidence="2">IAEA</strain>
    </source>
</reference>
<dbReference type="EnsemblMetazoa" id="GPPI007854-RA">
    <property type="protein sequence ID" value="GPPI007854-PA"/>
    <property type="gene ID" value="GPPI007854"/>
</dbReference>
<dbReference type="AlphaFoldDB" id="A0A1B0ATC6"/>
<accession>A0A1B0ATC6</accession>
<dbReference type="EMBL" id="JXJN01003241">
    <property type="status" value="NOT_ANNOTATED_CDS"/>
    <property type="molecule type" value="Genomic_DNA"/>
</dbReference>